<evidence type="ECO:0000256" key="17">
    <source>
        <dbReference type="ARBA" id="ARBA00023273"/>
    </source>
</evidence>
<evidence type="ECO:0000256" key="10">
    <source>
        <dbReference type="ARBA" id="ARBA00022840"/>
    </source>
</evidence>
<dbReference type="SMART" id="SM00382">
    <property type="entry name" value="AAA"/>
    <property type="match status" value="3"/>
</dbReference>
<dbReference type="Gene3D" id="1.20.58.1120">
    <property type="match status" value="1"/>
</dbReference>
<dbReference type="FunFam" id="3.40.50.300:FF:002654">
    <property type="entry name" value="Cytoplasmic dynein 2 heavy chain 1"/>
    <property type="match status" value="1"/>
</dbReference>
<evidence type="ECO:0000256" key="11">
    <source>
        <dbReference type="ARBA" id="ARBA00023017"/>
    </source>
</evidence>
<name>A0A8C3BFH0_CAIMO</name>
<evidence type="ECO:0000259" key="24">
    <source>
        <dbReference type="SMART" id="SM00382"/>
    </source>
</evidence>
<dbReference type="InterPro" id="IPR013602">
    <property type="entry name" value="Dynein_heavy_linker"/>
</dbReference>
<reference evidence="25" key="1">
    <citation type="submission" date="2018-09" db="EMBL/GenBank/DDBJ databases">
        <title>Common duck and Muscovy duck high density SNP chip.</title>
        <authorList>
            <person name="Vignal A."/>
            <person name="Thebault N."/>
            <person name="Warren W.C."/>
        </authorList>
    </citation>
    <scope>NUCLEOTIDE SEQUENCE [LARGE SCALE GENOMIC DNA]</scope>
</reference>
<dbReference type="Pfam" id="PF12780">
    <property type="entry name" value="AAA_8"/>
    <property type="match status" value="1"/>
</dbReference>
<dbReference type="FunFam" id="3.40.50.300:FF:001810">
    <property type="entry name" value="Cytoplasmic dynein 2 heavy chain 1"/>
    <property type="match status" value="1"/>
</dbReference>
<keyword evidence="9" id="KW-0970">Cilium biogenesis/degradation</keyword>
<keyword evidence="6" id="KW-0963">Cytoplasm</keyword>
<evidence type="ECO:0000256" key="2">
    <source>
        <dbReference type="ARBA" id="ARBA00004430"/>
    </source>
</evidence>
<reference evidence="25" key="3">
    <citation type="submission" date="2025-09" db="UniProtKB">
        <authorList>
            <consortium name="Ensembl"/>
        </authorList>
    </citation>
    <scope>IDENTIFICATION</scope>
</reference>
<dbReference type="FunFam" id="1.20.140.100:FF:000005">
    <property type="entry name" value="cytoplasmic dynein 2 heavy chain 1"/>
    <property type="match status" value="1"/>
</dbReference>
<keyword evidence="4" id="KW-0217">Developmental protein</keyword>
<feature type="domain" description="AAA+ ATPase" evidence="24">
    <location>
        <begin position="1955"/>
        <end position="2111"/>
    </location>
</feature>
<feature type="domain" description="AAA+ ATPase" evidence="24">
    <location>
        <begin position="1668"/>
        <end position="1814"/>
    </location>
</feature>
<evidence type="ECO:0000256" key="12">
    <source>
        <dbReference type="ARBA" id="ARBA00023054"/>
    </source>
</evidence>
<dbReference type="InterPro" id="IPR003593">
    <property type="entry name" value="AAA+_ATPase"/>
</dbReference>
<keyword evidence="16" id="KW-0206">Cytoskeleton</keyword>
<evidence type="ECO:0000256" key="13">
    <source>
        <dbReference type="ARBA" id="ARBA00023069"/>
    </source>
</evidence>
<keyword evidence="26" id="KW-1185">Reference proteome</keyword>
<dbReference type="GO" id="GO:0008569">
    <property type="term" value="F:minus-end-directed microtubule motor activity"/>
    <property type="evidence" value="ECO:0007669"/>
    <property type="project" value="InterPro"/>
</dbReference>
<dbReference type="FunFam" id="1.10.8.710:FF:000006">
    <property type="entry name" value="cytoplasmic dynein 2 heavy chain 1"/>
    <property type="match status" value="1"/>
</dbReference>
<dbReference type="Gene3D" id="1.10.8.710">
    <property type="match status" value="1"/>
</dbReference>
<dbReference type="Pfam" id="PF12774">
    <property type="entry name" value="AAA_6"/>
    <property type="match status" value="1"/>
</dbReference>
<keyword evidence="11" id="KW-0243">Dynein</keyword>
<dbReference type="InterPro" id="IPR024743">
    <property type="entry name" value="Dynein_HC_stalk"/>
</dbReference>
<keyword evidence="12 23" id="KW-0175">Coiled coil</keyword>
<dbReference type="Pfam" id="PF22597">
    <property type="entry name" value="DYN_lid"/>
    <property type="match status" value="1"/>
</dbReference>
<dbReference type="FunFam" id="1.20.920.20:FF:000002">
    <property type="entry name" value="Cytoplasmic dynein 1 heavy chain"/>
    <property type="match status" value="1"/>
</dbReference>
<dbReference type="Gene3D" id="1.20.920.20">
    <property type="match status" value="1"/>
</dbReference>
<evidence type="ECO:0000256" key="22">
    <source>
        <dbReference type="ARBA" id="ARBA00083782"/>
    </source>
</evidence>
<dbReference type="InterPro" id="IPR035706">
    <property type="entry name" value="AAA_9"/>
</dbReference>
<evidence type="ECO:0000313" key="26">
    <source>
        <dbReference type="Proteomes" id="UP000694556"/>
    </source>
</evidence>
<dbReference type="FunFam" id="3.40.50.300:FF:000071">
    <property type="entry name" value="Cytoplasmic dynein heavy chain 1"/>
    <property type="match status" value="1"/>
</dbReference>
<reference evidence="25" key="2">
    <citation type="submission" date="2025-08" db="UniProtKB">
        <authorList>
            <consortium name="Ensembl"/>
        </authorList>
    </citation>
    <scope>IDENTIFICATION</scope>
</reference>
<dbReference type="InterPro" id="IPR041658">
    <property type="entry name" value="AAA_lid_11"/>
</dbReference>
<dbReference type="InterPro" id="IPR042228">
    <property type="entry name" value="Dynein_linker_3"/>
</dbReference>
<dbReference type="Gene3D" id="1.20.920.30">
    <property type="match status" value="1"/>
</dbReference>
<dbReference type="FunFam" id="1.20.58.1120:FF:000006">
    <property type="entry name" value="cytoplasmic dynein 2 heavy chain 1"/>
    <property type="match status" value="1"/>
</dbReference>
<evidence type="ECO:0000256" key="23">
    <source>
        <dbReference type="SAM" id="Coils"/>
    </source>
</evidence>
<evidence type="ECO:0000256" key="3">
    <source>
        <dbReference type="ARBA" id="ARBA00008887"/>
    </source>
</evidence>
<feature type="coiled-coil region" evidence="23">
    <location>
        <begin position="1061"/>
        <end position="1095"/>
    </location>
</feature>
<evidence type="ECO:0000256" key="21">
    <source>
        <dbReference type="ARBA" id="ARBA00083259"/>
    </source>
</evidence>
<dbReference type="FunFam" id="3.10.490.20:FF:000007">
    <property type="entry name" value="Dynein cytoplasmic 2 heavy chain 1"/>
    <property type="match status" value="1"/>
</dbReference>
<comment type="similarity">
    <text evidence="3">Belongs to the dynein heavy chain family.</text>
</comment>
<dbReference type="InterPro" id="IPR041228">
    <property type="entry name" value="Dynein_C"/>
</dbReference>
<sequence>MLEITYQVPVNSRMSIIKVLIFCANQVLPECYQNTHGIIFFLLFFILLLQIEATDSKNNVLVFFKLRPDVITEDNLHSNILVSSMLDSPINTLYQAVRQVFAPVLLKDETWSKTFDPKLQKLLSELETGLSTVLRRSDPNCMGEKFSEDDVQAILTPTDEFQFWIECARHGTKLYSKERASHFKDLFEDIAKDYCNLDSLSLFEVVDLVETTRDTVDSVWRQTEHDPYPQPRMHNLLDVIGSCLGRFVQRKLAALNLWEDAFHIVKENLKAGILICEQWASACEYLTGQLWQRYTLHQWKNEKYFPESLVKLGKRLDEVLTVRTLHEKLTFFLPSGEQNALHVAQVFEPFAGLNPVHYNPYTEPLWKAAVSQFERIIAPAEKKVASKLKKFISDIQDSPQQLLQTFQKHKELIKHPNISKELLLERETLLARLQDYVKDYQTDFETRCHGAPGDVSGPLSGKNLSEVVNNIVWVRQLELKVDDAIKLAEALLSDLSGFQSFHQSADSFLEQLKVYEQEQFDDWSRNIQSELSNPKSGLCIQANSPVMELDHVFGTLNILYSDRLVTLLREVRQLSALGFAIPAKIQQAANTAQKFCKQAVILKQVAHFYNSIDQQMIESQKPMMLQSALAFEQIIKHSKSGPGGKAQITWDNPRELEAYIQKLQAAAERLSTENRKLRKWHTNFIEKVISLMNIDLLRQQQRWKDGLQELRTGFASLESQGFKSCDMKAWRQHWNHQLYKALEHQYQMGLEALNENLPEINIDLIFKQGRLQFRPPFEEVRARYYREMKRFISIPNQFRGVSETEEESIFTVMTERNANGFLTAFSKAEDLFRKLAEVSNQFKEWIVIGQVDMESLVMTHLSRKQDWEKNFKALKVRGKEAEQLPSTIKIDCLTVNCNPVKTAIDDFIQKFYDVLVISLRKSIQAHLHDVSSFLTDAMETLVVRPQTVEEISEDNLKYLKLHEQKGGVFLLFQEAEDKNKLLRTVAGAGLDTISNLRATWDKFELMMESHQLMITEQIEIMKGNVMSHINIYLQDLEKFKARWDQLKPNDDVIETGDHDTLEKSAQIIKEKKKEFDELETTKEKLIEECHHFKLEEPDFSLSKVVCQDIKSCAGIWALYEEFYQGLHEKAKEDWITFRSKTYLFEEFLFNWNEKIRKMEEHTVMTVKLQKEVDRYKMMIPILKYIRGEHLSPDHWLDLFRLLGLPRGTALEGLLFGDLLKVTDAIIEKAMELKDLNCRAQGEVTIREALRELELWGVGAVFTLTDYEDSQGKTIRLIKDWKDIVNQVGDHRCLLQSLKDSPYYKGFEDKVSIWEKKMADLDEFLQNLNLIQRKWVYLEPIFGRGALPKEQARFNRVDEDFRSVMSDIKRDNRIISLNARTGLRSTLITLLDQLQRCQRSLNEFLEEKRSAFPRFYFIGDDDLLEILGQSMNPSVIQSHLKKLFAGINSVSFDEEFKYIVAMKSVEGETVPLRNKVLLSSDVEVWLNGLALEMKETLKKMLLDCIDAGKKSQGSIDPSLFPSQILSLAEQIQFTEDVESAIKDHNLQQLELELMAKLEHYTSIDTSMEDSGNTESGILELKLKALILDIIHNIDLVKQLNQAQVHNAEDWAWKKQLRFYMKDQKCYVQMVDAELQYTYEYQGNSPKLVYTPLTDKCYLTLTQAMKMGLGGNPYGPAGTGKTESVKALGGLLGRQVLVFNCDEGIDVKSMGRIFVGLVKCGAWGCFDEFNRLEEAVLSAVSMQIQTIQHALKKHSPSCELLGKKVEMDHNSGIFITMNPAGKGYGGRQKLPDNLKQLFRPVAMTHPDNELIAEVILYSEGFKDAKTLGRKLVAIFNLARELLTPQQHYDWGLRALKTVLRGCGSLLRQLKKSEVKQEINESHMVVQALRLNTMSKLTFADCARFDALVKDVFPGIDFKDVEYVKLTTALKQVFEEAHLEIINTQIKKALELYEQLRQRMGVVIVGPSGAGKSTLWRMLKTALGKIGKVVKQYTMNPKAMPRHQLLGHIDVDTREWSDGVLTNSAREVVREPRDTTSWIICDGDIDPEWIESLNSVLDDNKLLTMPSGERIQFGSNVNFIFETHDLSCASPATISRMGMIFLSDEDIDLNSLIKSWLRSQPEEYRYNLENWIGDYFEKALNWVVKQNDFVVETSLVGTVMNGLSHLRGCTDHGQFIINLLRGLGGNLNMRSRQEFAKEIFTWAQESPPNPRKPLDTYYDTDTGQLMLYQLKKNENLTADNFSNLQTLPVIQTPDMQRGLDYFRPWLDLNNKEPFLLVGPEGCGKGMLLRYAFSQLRSTQIATIHCSAQTTSQHLVQKLSQTCIVISTNTGRVFRPKDCERLVLYLKDINLPKPDKWGTITLVAFLQQVLTYQGFYDENLEWVGLENIQIVGSMTAGGTLGRNKLTSRFTSIVRLCAVDYPERDQLQTIYSAYLEPVLQKNLKNHPVWGSLPKVHQLAGSMVQVYEQVRAKFTVDDHSHYLFTPCILTQWVLGLFRYNLTDGPSTQTADYVLEIVAYEACRLFRDKLVGMKDLHVFDNVLMKVFQSDWGSDVLDNMADIFYVTWGACQEAFTTPGQALPPHGRPLGRLNSTDLKDTIKKGVIHYGRDKKEIEVLLFQEVLNYMSRVDRVLSFPGGSLLLAGRSGVGRRTVTSLVSHMHGAVLITPKISRGYELKQFKSDLKYVMELAGIEAQQVVLLLEDYQFVHSTFLEMINSLLSSGEVPGLYKIEELEPLLSPLKDQASQDGFTGPIFNYFTYRIQQNLHVVLIMDSTNLNFTINCESNPALYKKCHVLWMETWSENSMKKIPEMLLYDSDEQEKAGKAHKELKKKHSGDSDFFKSFLAIHESCKMYGATPSRYMTFLHIYSSINNSKRRELIKRQNHLQAGVSKLNEAKALVDELNRKAGEQSILLKTKQDEADAALQEITVSMQVQSYQKEAVDAPSLEVFKARLGEPLVNEAKLAVGNIKPESLSEIRSLRMPPDIIRDILEGVLRLMGIFDTSWVSMKSFLAKRGVREDIATFDARNIPKEIRESVEELLYKNRSSFDPKNAKRASAAAAPLAAWVNANVQYSHVLERIQPLEKEKAGLEANLKKTEGRKQKLEDLLNSVGQKVSELKDKFQCRTTEAAKLEAELSKAQKTLKAAEVLINQLDREHKRWSTQVSEITDELSTLPKRAQLAAAFITYLSAAPEDQRKTRLDEWTKSAGLEKFDLRRFLCTESEELVWKSEGLPSDDLSIENALVILQSKVCPFLIDPSFRATEWLKTHLKESCLEVVNQQDTNFLTSLELAVRFGKTLIIQEMDGVEPVLYPLLRKDLVVQGPRYAIQIGEKIIDYNEEFRLFLSTRNPNPFIPPDASSIVTEVNFTTTGSGLRGQLLALTIQHEKPDLEEQKTKLLQQEEDKKIQLAKLEESLLETLATSQGNILENKDLIESLNQTKASSALIQESLAESHRLQSSLDQERDAYLPLAESASKMYFIISDLSKINNMYRFSLAAFLRLFQRALQSEQDSSNTEERIKLLIDALKHTVYEYVCRCLFKADQLMFALHFVRGMHPELFQENEWETFTGVIIGDTVRKSDSQRSARDQIPSWIEQERAWAVATLKISLPGLYQTLCLEDEGLWHTFSQSSVCEQEFPSTIVKRISLFQQVLVVQAVRPDRLQSAMALFACKTLGIKELSPSPLNLKRLYKETLEIEPILIIISPGADPSQELQELASVERDTECYHQIAMGQGQADLAIHTLKECARNGEWLCLKNLHLVIPWLPLLEKELNTLQPQPNFRLWLTTEVHPEFTPVLLQSSLKITYEAPPGLKKNLLRTYESWTPEQINRKGNLSRAHSLFCLAWFHAVCQERRNYIPQGWTKFYEFSLSDLRAGFDIIDGLFEGSKDFQWEFVHGLFENAIYGGRVDNYFDMRVLRSYLEQLFNSRVIGSLNARGKKISFLHSISLPNSCSILDYRHIIESLPEDDKPDFFGLPANIARSSQRMISSQVISQLRILSRSVSAGCKFDREIWSAELSPVLNLWKKLNQNSNLIHQKVSLPVEQQGSPISSFITLEQFSAIRLVQSVHQSLASLSKVIRGTSLLSPEVQKLANALLNQKCPLAWQSKWEGPEDPLQYLRSLVARALAIQNWVEKSERQKLLSDTLDLSELFHPDTFLNALRQETARVMSCSVDSLKFTASWKGQIQEGKLQVKISGLQMEGCSFDGNRLSENLHDSPSVSSVLPCYMAWIPQDAYGPYSPEECITLPVYTSMDRDRVVTNIDVPCGGNQDKWIQCGAALFLKNQ</sequence>
<dbReference type="FunFam" id="1.10.8.1220:FF:000003">
    <property type="entry name" value="Dynein cytoplasmic 2 heavy chain 1"/>
    <property type="match status" value="1"/>
</dbReference>
<dbReference type="InterPro" id="IPR024317">
    <property type="entry name" value="Dynein_heavy_chain_D4_dom"/>
</dbReference>
<dbReference type="InterPro" id="IPR035699">
    <property type="entry name" value="AAA_6"/>
</dbReference>
<dbReference type="GO" id="GO:0007018">
    <property type="term" value="P:microtubule-based movement"/>
    <property type="evidence" value="ECO:0007669"/>
    <property type="project" value="InterPro"/>
</dbReference>
<dbReference type="GO" id="GO:0051959">
    <property type="term" value="F:dynein light intermediate chain binding"/>
    <property type="evidence" value="ECO:0007669"/>
    <property type="project" value="InterPro"/>
</dbReference>
<keyword evidence="10" id="KW-0067">ATP-binding</keyword>
<organism evidence="25 26">
    <name type="scientific">Cairina moschata</name>
    <name type="common">Muscovy duck</name>
    <dbReference type="NCBI Taxonomy" id="8855"/>
    <lineage>
        <taxon>Eukaryota</taxon>
        <taxon>Metazoa</taxon>
        <taxon>Chordata</taxon>
        <taxon>Craniata</taxon>
        <taxon>Vertebrata</taxon>
        <taxon>Euteleostomi</taxon>
        <taxon>Archelosauria</taxon>
        <taxon>Archosauria</taxon>
        <taxon>Dinosauria</taxon>
        <taxon>Saurischia</taxon>
        <taxon>Theropoda</taxon>
        <taxon>Coelurosauria</taxon>
        <taxon>Aves</taxon>
        <taxon>Neognathae</taxon>
        <taxon>Galloanserae</taxon>
        <taxon>Anseriformes</taxon>
        <taxon>Anatidae</taxon>
        <taxon>Anatinae</taxon>
        <taxon>Cairina</taxon>
    </lineage>
</organism>
<dbReference type="FunFam" id="3.20.180.20:FF:000002">
    <property type="entry name" value="Cytoplasmic dynein heavy chain 1"/>
    <property type="match status" value="1"/>
</dbReference>
<dbReference type="FunFam" id="1.10.8.720:FF:000006">
    <property type="entry name" value="cytoplasmic dynein 2 heavy chain 1"/>
    <property type="match status" value="1"/>
</dbReference>
<evidence type="ECO:0000256" key="7">
    <source>
        <dbReference type="ARBA" id="ARBA00022701"/>
    </source>
</evidence>
<dbReference type="InterPro" id="IPR042219">
    <property type="entry name" value="AAA_lid_11_sf"/>
</dbReference>
<accession>A0A8C3BFH0</accession>
<dbReference type="InterPro" id="IPR043157">
    <property type="entry name" value="Dynein_AAA1S"/>
</dbReference>
<dbReference type="Pfam" id="PF21264">
    <property type="entry name" value="DYNC2H1_AAA_dom"/>
    <property type="match status" value="1"/>
</dbReference>
<dbReference type="FunFam" id="3.40.50.300:FF:000598">
    <property type="entry name" value="Dynein cytoplasmic 2 heavy chain 1"/>
    <property type="match status" value="1"/>
</dbReference>
<dbReference type="Gene3D" id="6.10.140.1060">
    <property type="match status" value="1"/>
</dbReference>
<dbReference type="Gene3D" id="1.10.8.720">
    <property type="entry name" value="Region D6 of dynein motor"/>
    <property type="match status" value="1"/>
</dbReference>
<proteinExistence type="inferred from homology"/>
<dbReference type="InterPro" id="IPR049400">
    <property type="entry name" value="DYNC2H1_AAA_dom"/>
</dbReference>
<dbReference type="InterPro" id="IPR043160">
    <property type="entry name" value="Dynein_C_barrel"/>
</dbReference>
<dbReference type="InterPro" id="IPR026983">
    <property type="entry name" value="DHC"/>
</dbReference>
<evidence type="ECO:0000256" key="4">
    <source>
        <dbReference type="ARBA" id="ARBA00022473"/>
    </source>
</evidence>
<keyword evidence="8" id="KW-0547">Nucleotide-binding</keyword>
<dbReference type="GO" id="GO:0005524">
    <property type="term" value="F:ATP binding"/>
    <property type="evidence" value="ECO:0007669"/>
    <property type="project" value="UniProtKB-KW"/>
</dbReference>
<evidence type="ECO:0000256" key="6">
    <source>
        <dbReference type="ARBA" id="ARBA00022490"/>
    </source>
</evidence>
<dbReference type="Gene3D" id="3.10.490.20">
    <property type="match status" value="1"/>
</dbReference>
<evidence type="ECO:0000256" key="14">
    <source>
        <dbReference type="ARBA" id="ARBA00023136"/>
    </source>
</evidence>
<dbReference type="GO" id="GO:0005874">
    <property type="term" value="C:microtubule"/>
    <property type="evidence" value="ECO:0007669"/>
    <property type="project" value="UniProtKB-KW"/>
</dbReference>
<comment type="subunit">
    <text evidence="19">The cytoplasmic dynein complex 2 is probably composed by a heavy chain DYNC2H1 homodimer and a number of DYNC2LI1 light intermediate chains.</text>
</comment>
<dbReference type="Pfam" id="PF03028">
    <property type="entry name" value="Dynein_heavy"/>
    <property type="match status" value="1"/>
</dbReference>
<dbReference type="GO" id="GO:0005886">
    <property type="term" value="C:plasma membrane"/>
    <property type="evidence" value="ECO:0007669"/>
    <property type="project" value="UniProtKB-SubCell"/>
</dbReference>
<dbReference type="Pfam" id="PF18199">
    <property type="entry name" value="Dynein_C"/>
    <property type="match status" value="1"/>
</dbReference>
<feature type="coiled-coil region" evidence="23">
    <location>
        <begin position="3072"/>
        <end position="3162"/>
    </location>
</feature>
<comment type="subcellular location">
    <subcellularLocation>
        <location evidence="1">Cell membrane</location>
        <topology evidence="1">Peripheral membrane protein</topology>
    </subcellularLocation>
    <subcellularLocation>
        <location evidence="2">Cytoplasm</location>
        <location evidence="2">Cytoskeleton</location>
        <location evidence="2">Cilium axoneme</location>
    </subcellularLocation>
</comment>
<dbReference type="InterPro" id="IPR004273">
    <property type="entry name" value="Dynein_heavy_D6_P-loop"/>
</dbReference>
<keyword evidence="17" id="KW-0966">Cell projection</keyword>
<dbReference type="GO" id="GO:0030030">
    <property type="term" value="P:cell projection organization"/>
    <property type="evidence" value="ECO:0007669"/>
    <property type="project" value="UniProtKB-KW"/>
</dbReference>
<keyword evidence="14" id="KW-0472">Membrane</keyword>
<keyword evidence="5" id="KW-1003">Cell membrane</keyword>
<dbReference type="Pfam" id="PF12781">
    <property type="entry name" value="AAA_9"/>
    <property type="match status" value="1"/>
</dbReference>
<protein>
    <recommendedName>
        <fullName evidence="18">Cytoplasmic dynein 2 heavy chain 1</fullName>
    </recommendedName>
    <alternativeName>
        <fullName evidence="20">Cytoplasmic dynein 2 heavy chain</fullName>
    </alternativeName>
    <alternativeName>
        <fullName evidence="21">Dynein cytoplasmic heavy chain 2</fullName>
    </alternativeName>
    <alternativeName>
        <fullName evidence="22">Dynein heavy chain isotype 1B</fullName>
    </alternativeName>
</protein>
<dbReference type="Pfam" id="PF12775">
    <property type="entry name" value="AAA_7"/>
    <property type="match status" value="1"/>
</dbReference>
<evidence type="ECO:0000256" key="9">
    <source>
        <dbReference type="ARBA" id="ARBA00022794"/>
    </source>
</evidence>
<dbReference type="Gene3D" id="3.20.180.20">
    <property type="entry name" value="Dynein heavy chain, N-terminal domain 2"/>
    <property type="match status" value="1"/>
</dbReference>
<keyword evidence="13" id="KW-0969">Cilium</keyword>
<evidence type="ECO:0000256" key="18">
    <source>
        <dbReference type="ARBA" id="ARBA00023902"/>
    </source>
</evidence>
<dbReference type="Proteomes" id="UP000694556">
    <property type="component" value="Chromosome 1"/>
</dbReference>
<dbReference type="Pfam" id="PF08393">
    <property type="entry name" value="DHC_N2"/>
    <property type="match status" value="1"/>
</dbReference>
<evidence type="ECO:0000256" key="15">
    <source>
        <dbReference type="ARBA" id="ARBA00023175"/>
    </source>
</evidence>
<dbReference type="Gene3D" id="1.20.1270.280">
    <property type="match status" value="1"/>
</dbReference>
<dbReference type="FunFam" id="1.20.920.30:FF:000006">
    <property type="entry name" value="Cytoplasmic dynein 2 heavy chain 1"/>
    <property type="match status" value="1"/>
</dbReference>
<dbReference type="InterPro" id="IPR013594">
    <property type="entry name" value="Dynein_heavy_tail"/>
</dbReference>
<dbReference type="Ensembl" id="ENSCMMT00000005136.1">
    <property type="protein sequence ID" value="ENSCMMP00000004602.1"/>
    <property type="gene ID" value="ENSCMMG00000002306.1"/>
</dbReference>
<dbReference type="GO" id="GO:0005858">
    <property type="term" value="C:axonemal dynein complex"/>
    <property type="evidence" value="ECO:0007669"/>
    <property type="project" value="TreeGrafter"/>
</dbReference>
<dbReference type="PANTHER" id="PTHR46532">
    <property type="entry name" value="MALE FERTILITY FACTOR KL5"/>
    <property type="match status" value="1"/>
</dbReference>
<dbReference type="InterPro" id="IPR054354">
    <property type="entry name" value="DYNC2H1-like_lid"/>
</dbReference>
<dbReference type="FunFam" id="3.40.50.300:FF:000706">
    <property type="entry name" value="Cytoplasmic dynein 2 heavy chain 1"/>
    <property type="match status" value="1"/>
</dbReference>
<dbReference type="InterPro" id="IPR027417">
    <property type="entry name" value="P-loop_NTPase"/>
</dbReference>
<dbReference type="Gene3D" id="1.10.8.1220">
    <property type="match status" value="1"/>
</dbReference>
<evidence type="ECO:0000256" key="8">
    <source>
        <dbReference type="ARBA" id="ARBA00022741"/>
    </source>
</evidence>
<evidence type="ECO:0000256" key="19">
    <source>
        <dbReference type="ARBA" id="ARBA00064100"/>
    </source>
</evidence>
<dbReference type="FunFam" id="3.40.50.300:FF:000710">
    <property type="entry name" value="Cytoplasmic dynein 2 heavy chain 1"/>
    <property type="match status" value="1"/>
</dbReference>
<dbReference type="SUPFAM" id="SSF52540">
    <property type="entry name" value="P-loop containing nucleoside triphosphate hydrolases"/>
    <property type="match status" value="4"/>
</dbReference>
<dbReference type="Pfam" id="PF08385">
    <property type="entry name" value="DHC_N1"/>
    <property type="match status" value="1"/>
</dbReference>
<dbReference type="InterPro" id="IPR042222">
    <property type="entry name" value="Dynein_2_N"/>
</dbReference>
<keyword evidence="7" id="KW-0493">Microtubule</keyword>
<evidence type="ECO:0000256" key="20">
    <source>
        <dbReference type="ARBA" id="ARBA00078768"/>
    </source>
</evidence>
<dbReference type="Pfam" id="PF18198">
    <property type="entry name" value="AAA_lid_11"/>
    <property type="match status" value="1"/>
</dbReference>
<evidence type="ECO:0000256" key="1">
    <source>
        <dbReference type="ARBA" id="ARBA00004202"/>
    </source>
</evidence>
<feature type="domain" description="AAA+ ATPase" evidence="24">
    <location>
        <begin position="2267"/>
        <end position="2415"/>
    </location>
</feature>
<evidence type="ECO:0000313" key="25">
    <source>
        <dbReference type="Ensembl" id="ENSCMMP00000004602.1"/>
    </source>
</evidence>
<evidence type="ECO:0000256" key="5">
    <source>
        <dbReference type="ARBA" id="ARBA00022475"/>
    </source>
</evidence>
<evidence type="ECO:0000256" key="16">
    <source>
        <dbReference type="ARBA" id="ARBA00023212"/>
    </source>
</evidence>
<dbReference type="Gene3D" id="1.20.140.100">
    <property type="entry name" value="Dynein heavy chain, N-terminal domain 2"/>
    <property type="match status" value="1"/>
</dbReference>
<dbReference type="FunFam" id="1.20.1270.280:FF:000006">
    <property type="entry name" value="Dynein cytoplasmic 2 heavy chain 1"/>
    <property type="match status" value="1"/>
</dbReference>
<dbReference type="PANTHER" id="PTHR46532:SF15">
    <property type="entry name" value="CYTOPLASMIC DYNEIN 2 HEAVY CHAIN 1"/>
    <property type="match status" value="1"/>
</dbReference>
<dbReference type="Pfam" id="PF12777">
    <property type="entry name" value="MT"/>
    <property type="match status" value="1"/>
</dbReference>
<keyword evidence="15" id="KW-0505">Motor protein</keyword>
<dbReference type="Gene3D" id="3.40.50.300">
    <property type="entry name" value="P-loop containing nucleotide triphosphate hydrolases"/>
    <property type="match status" value="5"/>
</dbReference>
<dbReference type="GO" id="GO:0045505">
    <property type="term" value="F:dynein intermediate chain binding"/>
    <property type="evidence" value="ECO:0007669"/>
    <property type="project" value="InterPro"/>
</dbReference>